<reference evidence="7 8" key="2">
    <citation type="journal article" date="2013" name="Int. J. Syst. Evol. Microbiol.">
        <title>Methylophaga nitratireducenticrescens sp. nov. and Methylophaga frappieri sp. nov., isolated from the biofilm of the methanol-fed denitrification system treating the seawater at the Montreal Biodome.</title>
        <authorList>
            <person name="Villeneuve C."/>
            <person name="Martineau C."/>
            <person name="Mauffrey F."/>
            <person name="Villemur R."/>
        </authorList>
    </citation>
    <scope>NUCLEOTIDE SEQUENCE [LARGE SCALE GENOMIC DNA]</scope>
    <source>
        <strain evidence="7 8">JAM1</strain>
    </source>
</reference>
<keyword evidence="3" id="KW-0997">Cell inner membrane</keyword>
<dbReference type="Pfam" id="PF03279">
    <property type="entry name" value="Lip_A_acyltrans"/>
    <property type="match status" value="1"/>
</dbReference>
<evidence type="ECO:0000313" key="8">
    <source>
        <dbReference type="Proteomes" id="UP000009144"/>
    </source>
</evidence>
<proteinExistence type="predicted"/>
<comment type="subcellular location">
    <subcellularLocation>
        <location evidence="1">Cell inner membrane</location>
    </subcellularLocation>
</comment>
<reference evidence="7 8" key="1">
    <citation type="journal article" date="2012" name="J. Bacteriol.">
        <title>Complete genome sequences of Methylophaga sp. strain JAM1 and Methylophaga sp. strain JAM7.</title>
        <authorList>
            <person name="Villeneuve C."/>
            <person name="Martineau C."/>
            <person name="Mauffrey F."/>
            <person name="Villemur R."/>
        </authorList>
    </citation>
    <scope>NUCLEOTIDE SEQUENCE [LARGE SCALE GENOMIC DNA]</scope>
    <source>
        <strain evidence="7 8">JAM1</strain>
    </source>
</reference>
<evidence type="ECO:0000256" key="4">
    <source>
        <dbReference type="ARBA" id="ARBA00022679"/>
    </source>
</evidence>
<keyword evidence="5" id="KW-0472">Membrane</keyword>
<evidence type="ECO:0000256" key="2">
    <source>
        <dbReference type="ARBA" id="ARBA00022475"/>
    </source>
</evidence>
<dbReference type="PATRIC" id="fig|754476.3.peg.2394"/>
<dbReference type="PIRSF" id="PIRSF026649">
    <property type="entry name" value="MsbB"/>
    <property type="match status" value="1"/>
</dbReference>
<dbReference type="HOGENOM" id="CLU_049421_1_0_6"/>
<accession>I1XLG3</accession>
<dbReference type="RefSeq" id="WP_014707597.1">
    <property type="nucleotide sequence ID" value="NC_017857.3"/>
</dbReference>
<dbReference type="CDD" id="cd07984">
    <property type="entry name" value="LPLAT_LABLAT-like"/>
    <property type="match status" value="1"/>
</dbReference>
<dbReference type="KEGG" id="mej:Q7A_2432"/>
<dbReference type="InterPro" id="IPR004960">
    <property type="entry name" value="LipA_acyltrans"/>
</dbReference>
<keyword evidence="4" id="KW-0808">Transferase</keyword>
<dbReference type="PANTHER" id="PTHR30606">
    <property type="entry name" value="LIPID A BIOSYNTHESIS LAUROYL ACYLTRANSFERASE"/>
    <property type="match status" value="1"/>
</dbReference>
<dbReference type="AlphaFoldDB" id="I1XLG3"/>
<dbReference type="STRING" id="754476.Q7A_2432"/>
<evidence type="ECO:0000256" key="1">
    <source>
        <dbReference type="ARBA" id="ARBA00004533"/>
    </source>
</evidence>
<evidence type="ECO:0000256" key="3">
    <source>
        <dbReference type="ARBA" id="ARBA00022519"/>
    </source>
</evidence>
<gene>
    <name evidence="7" type="ordered locus">Q7A_2432</name>
</gene>
<dbReference type="OrthoDB" id="9803456at2"/>
<keyword evidence="6 7" id="KW-0012">Acyltransferase</keyword>
<dbReference type="Proteomes" id="UP000009144">
    <property type="component" value="Chromosome"/>
</dbReference>
<dbReference type="GO" id="GO:0009247">
    <property type="term" value="P:glycolipid biosynthetic process"/>
    <property type="evidence" value="ECO:0007669"/>
    <property type="project" value="UniProtKB-ARBA"/>
</dbReference>
<evidence type="ECO:0000256" key="6">
    <source>
        <dbReference type="ARBA" id="ARBA00023315"/>
    </source>
</evidence>
<organism evidence="7 8">
    <name type="scientific">Methylophaga nitratireducenticrescens</name>
    <dbReference type="NCBI Taxonomy" id="754476"/>
    <lineage>
        <taxon>Bacteria</taxon>
        <taxon>Pseudomonadati</taxon>
        <taxon>Pseudomonadota</taxon>
        <taxon>Gammaproteobacteria</taxon>
        <taxon>Thiotrichales</taxon>
        <taxon>Piscirickettsiaceae</taxon>
        <taxon>Methylophaga</taxon>
    </lineage>
</organism>
<evidence type="ECO:0000313" key="7">
    <source>
        <dbReference type="EMBL" id="AFI85232.1"/>
    </source>
</evidence>
<protein>
    <submittedName>
        <fullName evidence="7">Lipid A biosynthesis lauroyl acyltransferase</fullName>
    </submittedName>
</protein>
<keyword evidence="8" id="KW-1185">Reference proteome</keyword>
<name>I1XLG3_METNJ</name>
<dbReference type="eggNOG" id="COG1560">
    <property type="taxonomic scope" value="Bacteria"/>
</dbReference>
<sequence length="307" mass="35090">MLKHWKLLAPRFWGNWLGLALMRLSVYLPHSSRSFIAAFIGKSLTLFAAKKCFVAKRNIAMCFPELSKSEQKILLKKTLYSIGMMPFETALSWWAPDKSLAKIVDYDGLEHLQSAVKKGRGVILLTGHFTSMELGGRLMMLQHPMHVMFHNMKNPLLNQVMLHYRHKHSEGSLLQADIRGLLRALKANKIVWYAPDQDFGGKTSVFAKFFNLPAATIIAPSRLAEKSGATVVPFMPCRQPDGRYLMKIFPALENYPSGNTLQDAQQLNDWLEAQVKQYPEQYLWVHRRFKTQPDGRGKLYIRPTKSA</sequence>
<evidence type="ECO:0000256" key="5">
    <source>
        <dbReference type="ARBA" id="ARBA00023136"/>
    </source>
</evidence>
<dbReference type="EMBL" id="CP003390">
    <property type="protein sequence ID" value="AFI85232.1"/>
    <property type="molecule type" value="Genomic_DNA"/>
</dbReference>
<dbReference type="PANTHER" id="PTHR30606:SF9">
    <property type="entry name" value="LIPID A BIOSYNTHESIS LAUROYLTRANSFERASE"/>
    <property type="match status" value="1"/>
</dbReference>
<keyword evidence="2" id="KW-1003">Cell membrane</keyword>
<dbReference type="GO" id="GO:0016746">
    <property type="term" value="F:acyltransferase activity"/>
    <property type="evidence" value="ECO:0007669"/>
    <property type="project" value="UniProtKB-KW"/>
</dbReference>
<dbReference type="GO" id="GO:0005886">
    <property type="term" value="C:plasma membrane"/>
    <property type="evidence" value="ECO:0007669"/>
    <property type="project" value="UniProtKB-SubCell"/>
</dbReference>